<evidence type="ECO:0008006" key="2">
    <source>
        <dbReference type="Google" id="ProtNLM"/>
    </source>
</evidence>
<sequence length="258" mass="29231">MEATTLLKGNQGEPTMLISVDQINQYHNDGFLIVENLLTDQEVSDFLNHESKPKPEDWQKGLRTHTADPQWQYLATHPSITGITRQLLNDDSQIVQSMYLNKKPDGGQGIAIHQDTLYIKNEPNTLMACWVAMDDTGPENGGLCVVPGSHLKGLQSAHKNLNSSEHVSWETDYEMQDQNGQQWTERLHSFEMDDVEPDEILKLTVPRGGGVFFTGLTIHGSYANRSLDRIRRAFAIHYVKNGTWVFRTDIQELTPSLR</sequence>
<dbReference type="Gene3D" id="2.60.120.620">
    <property type="entry name" value="q2cbj1_9rhob like domain"/>
    <property type="match status" value="1"/>
</dbReference>
<dbReference type="PANTHER" id="PTHR20883">
    <property type="entry name" value="PHYTANOYL-COA DIOXYGENASE DOMAIN CONTAINING 1"/>
    <property type="match status" value="1"/>
</dbReference>
<proteinExistence type="predicted"/>
<name>A0A381ZHA1_9ZZZZ</name>
<dbReference type="AlphaFoldDB" id="A0A381ZHA1"/>
<dbReference type="GO" id="GO:0046872">
    <property type="term" value="F:metal ion binding"/>
    <property type="evidence" value="ECO:0007669"/>
    <property type="project" value="UniProtKB-ARBA"/>
</dbReference>
<dbReference type="Pfam" id="PF05721">
    <property type="entry name" value="PhyH"/>
    <property type="match status" value="1"/>
</dbReference>
<accession>A0A381ZHA1</accession>
<gene>
    <name evidence="1" type="ORF">METZ01_LOCUS141474</name>
</gene>
<dbReference type="EMBL" id="UINC01021319">
    <property type="protein sequence ID" value="SVA88620.1"/>
    <property type="molecule type" value="Genomic_DNA"/>
</dbReference>
<evidence type="ECO:0000313" key="1">
    <source>
        <dbReference type="EMBL" id="SVA88620.1"/>
    </source>
</evidence>
<reference evidence="1" key="1">
    <citation type="submission" date="2018-05" db="EMBL/GenBank/DDBJ databases">
        <authorList>
            <person name="Lanie J.A."/>
            <person name="Ng W.-L."/>
            <person name="Kazmierczak K.M."/>
            <person name="Andrzejewski T.M."/>
            <person name="Davidsen T.M."/>
            <person name="Wayne K.J."/>
            <person name="Tettelin H."/>
            <person name="Glass J.I."/>
            <person name="Rusch D."/>
            <person name="Podicherti R."/>
            <person name="Tsui H.-C.T."/>
            <person name="Winkler M.E."/>
        </authorList>
    </citation>
    <scope>NUCLEOTIDE SEQUENCE</scope>
</reference>
<dbReference type="PANTHER" id="PTHR20883:SF48">
    <property type="entry name" value="ECTOINE DIOXYGENASE"/>
    <property type="match status" value="1"/>
</dbReference>
<protein>
    <recommendedName>
        <fullName evidence="2">Fe2OG dioxygenase domain-containing protein</fullName>
    </recommendedName>
</protein>
<dbReference type="InterPro" id="IPR008775">
    <property type="entry name" value="Phytyl_CoA_dOase-like"/>
</dbReference>
<dbReference type="SUPFAM" id="SSF51197">
    <property type="entry name" value="Clavaminate synthase-like"/>
    <property type="match status" value="1"/>
</dbReference>
<dbReference type="GO" id="GO:0016491">
    <property type="term" value="F:oxidoreductase activity"/>
    <property type="evidence" value="ECO:0007669"/>
    <property type="project" value="UniProtKB-ARBA"/>
</dbReference>
<organism evidence="1">
    <name type="scientific">marine metagenome</name>
    <dbReference type="NCBI Taxonomy" id="408172"/>
    <lineage>
        <taxon>unclassified sequences</taxon>
        <taxon>metagenomes</taxon>
        <taxon>ecological metagenomes</taxon>
    </lineage>
</organism>